<dbReference type="AlphaFoldDB" id="A0A919L9I5"/>
<dbReference type="SUPFAM" id="SSF82784">
    <property type="entry name" value="OsmC-like"/>
    <property type="match status" value="1"/>
</dbReference>
<evidence type="ECO:0000313" key="4">
    <source>
        <dbReference type="Proteomes" id="UP000600026"/>
    </source>
</evidence>
<sequence>MLHEQRRPLSAPGSVLVEQDGPNAMTVPLTRSLYRTTAHAAGGRTGSVRTDDGRLDVRLAPPRKKVPGTTNPEQLFAAGFAACFTSALAEVAAEFGADASAAQVACEVQLGTTDTPAGYGLAVTLTVSLPGWRAADLQPLLHRADAVCPYSQAVRGNVPLTLLALDDPATATDDRA</sequence>
<protein>
    <submittedName>
        <fullName evidence="3">Organic hydroperoxide resistance protein</fullName>
    </submittedName>
</protein>
<dbReference type="InterPro" id="IPR019953">
    <property type="entry name" value="OHR"/>
</dbReference>
<comment type="similarity">
    <text evidence="1">Belongs to the OsmC/Ohr family.</text>
</comment>
<proteinExistence type="inferred from homology"/>
<dbReference type="NCBIfam" id="TIGR03561">
    <property type="entry name" value="organ_hyd_perox"/>
    <property type="match status" value="1"/>
</dbReference>
<dbReference type="PANTHER" id="PTHR33797">
    <property type="entry name" value="ORGANIC HYDROPEROXIDE RESISTANCE PROTEIN-LIKE"/>
    <property type="match status" value="1"/>
</dbReference>
<keyword evidence="4" id="KW-1185">Reference proteome</keyword>
<name>A0A919L9I5_9ACTN</name>
<dbReference type="Proteomes" id="UP000600026">
    <property type="component" value="Unassembled WGS sequence"/>
</dbReference>
<dbReference type="InterPro" id="IPR003718">
    <property type="entry name" value="OsmC/Ohr_fam"/>
</dbReference>
<dbReference type="EMBL" id="BNEE01000003">
    <property type="protein sequence ID" value="GHI83208.1"/>
    <property type="molecule type" value="Genomic_DNA"/>
</dbReference>
<comment type="caution">
    <text evidence="3">The sequence shown here is derived from an EMBL/GenBank/DDBJ whole genome shotgun (WGS) entry which is preliminary data.</text>
</comment>
<dbReference type="GO" id="GO:0006979">
    <property type="term" value="P:response to oxidative stress"/>
    <property type="evidence" value="ECO:0007669"/>
    <property type="project" value="InterPro"/>
</dbReference>
<reference evidence="3" key="1">
    <citation type="submission" date="2020-09" db="EMBL/GenBank/DDBJ databases">
        <title>Whole genome shotgun sequence of Streptomyces xanthophaeus NBRC 12829.</title>
        <authorList>
            <person name="Komaki H."/>
            <person name="Tamura T."/>
        </authorList>
    </citation>
    <scope>NUCLEOTIDE SEQUENCE</scope>
    <source>
        <strain evidence="3">NBRC 12829</strain>
    </source>
</reference>
<dbReference type="Pfam" id="PF02566">
    <property type="entry name" value="OsmC"/>
    <property type="match status" value="1"/>
</dbReference>
<dbReference type="InterPro" id="IPR015946">
    <property type="entry name" value="KH_dom-like_a/b"/>
</dbReference>
<evidence type="ECO:0000313" key="3">
    <source>
        <dbReference type="EMBL" id="GHI83208.1"/>
    </source>
</evidence>
<dbReference type="Gene3D" id="3.30.300.20">
    <property type="match status" value="1"/>
</dbReference>
<dbReference type="Gene3D" id="2.20.25.10">
    <property type="match status" value="1"/>
</dbReference>
<dbReference type="PANTHER" id="PTHR33797:SF2">
    <property type="entry name" value="ORGANIC HYDROPEROXIDE RESISTANCE PROTEIN-LIKE"/>
    <property type="match status" value="1"/>
</dbReference>
<evidence type="ECO:0000256" key="1">
    <source>
        <dbReference type="ARBA" id="ARBA00007378"/>
    </source>
</evidence>
<evidence type="ECO:0000256" key="2">
    <source>
        <dbReference type="SAM" id="MobiDB-lite"/>
    </source>
</evidence>
<accession>A0A919L9I5</accession>
<gene>
    <name evidence="3" type="ORF">Sxan_05720</name>
</gene>
<dbReference type="InterPro" id="IPR036102">
    <property type="entry name" value="OsmC/Ohrsf"/>
</dbReference>
<feature type="region of interest" description="Disordered" evidence="2">
    <location>
        <begin position="1"/>
        <end position="22"/>
    </location>
</feature>
<organism evidence="3 4">
    <name type="scientific">Streptomyces xanthophaeus</name>
    <dbReference type="NCBI Taxonomy" id="67385"/>
    <lineage>
        <taxon>Bacteria</taxon>
        <taxon>Bacillati</taxon>
        <taxon>Actinomycetota</taxon>
        <taxon>Actinomycetes</taxon>
        <taxon>Kitasatosporales</taxon>
        <taxon>Streptomycetaceae</taxon>
        <taxon>Streptomyces</taxon>
    </lineage>
</organism>